<dbReference type="EMBL" id="CP026994">
    <property type="protein sequence ID" value="QLH03945.1"/>
    <property type="molecule type" value="Genomic_DNA"/>
</dbReference>
<accession>A0A7D5RD33</accession>
<keyword evidence="3" id="KW-1185">Reference proteome</keyword>
<gene>
    <name evidence="2" type="ORF">C5F49_00365</name>
</gene>
<dbReference type="Proteomes" id="UP000509441">
    <property type="component" value="Chromosome"/>
</dbReference>
<name>A0A7D5RD33_9ARCH</name>
<evidence type="ECO:0000313" key="3">
    <source>
        <dbReference type="Proteomes" id="UP000509441"/>
    </source>
</evidence>
<evidence type="ECO:0000256" key="1">
    <source>
        <dbReference type="SAM" id="Phobius"/>
    </source>
</evidence>
<protein>
    <submittedName>
        <fullName evidence="2">Uncharacterized protein</fullName>
    </submittedName>
</protein>
<dbReference type="KEGG" id="nox:C5F49_00365"/>
<keyword evidence="1" id="KW-0812">Transmembrane</keyword>
<sequence>MITATSSSSAAPPLIVAPAALAVVAPSETVPVSNTFISFGPPARPMYSRICHATLLSGFVLSALVNVTVPATVRPASLEMYVVTSFAS</sequence>
<reference evidence="2 3" key="1">
    <citation type="submission" date="2018-02" db="EMBL/GenBank/DDBJ databases">
        <title>Complete genome of Nitrosopumilus oxyclinae HCE1.</title>
        <authorList>
            <person name="Qin W."/>
            <person name="Zheng Y."/>
            <person name="Stahl D.A."/>
        </authorList>
    </citation>
    <scope>NUCLEOTIDE SEQUENCE [LARGE SCALE GENOMIC DNA]</scope>
    <source>
        <strain evidence="2 3">HCE1</strain>
    </source>
</reference>
<feature type="transmembrane region" description="Helical" evidence="1">
    <location>
        <begin position="53"/>
        <end position="73"/>
    </location>
</feature>
<evidence type="ECO:0000313" key="2">
    <source>
        <dbReference type="EMBL" id="QLH03945.1"/>
    </source>
</evidence>
<keyword evidence="1" id="KW-0472">Membrane</keyword>
<keyword evidence="1" id="KW-1133">Transmembrane helix</keyword>
<dbReference type="AlphaFoldDB" id="A0A7D5RD33"/>
<proteinExistence type="predicted"/>
<organism evidence="2 3">
    <name type="scientific">Nitrosopumilus oxyclinae</name>
    <dbReference type="NCBI Taxonomy" id="1959104"/>
    <lineage>
        <taxon>Archaea</taxon>
        <taxon>Nitrososphaerota</taxon>
        <taxon>Nitrososphaeria</taxon>
        <taxon>Nitrosopumilales</taxon>
        <taxon>Nitrosopumilaceae</taxon>
        <taxon>Nitrosopumilus</taxon>
    </lineage>
</organism>